<evidence type="ECO:0000256" key="1">
    <source>
        <dbReference type="SAM" id="Phobius"/>
    </source>
</evidence>
<organism evidence="2">
    <name type="scientific">Cacopsylla melanoneura</name>
    <dbReference type="NCBI Taxonomy" id="428564"/>
    <lineage>
        <taxon>Eukaryota</taxon>
        <taxon>Metazoa</taxon>
        <taxon>Ecdysozoa</taxon>
        <taxon>Arthropoda</taxon>
        <taxon>Hexapoda</taxon>
        <taxon>Insecta</taxon>
        <taxon>Pterygota</taxon>
        <taxon>Neoptera</taxon>
        <taxon>Paraneoptera</taxon>
        <taxon>Hemiptera</taxon>
        <taxon>Sternorrhyncha</taxon>
        <taxon>Psylloidea</taxon>
        <taxon>Psyllidae</taxon>
        <taxon>Psyllinae</taxon>
        <taxon>Cacopsylla</taxon>
    </lineage>
</organism>
<protein>
    <submittedName>
        <fullName evidence="2">Uncharacterized protein</fullName>
    </submittedName>
</protein>
<feature type="transmembrane region" description="Helical" evidence="1">
    <location>
        <begin position="49"/>
        <end position="66"/>
    </location>
</feature>
<feature type="transmembrane region" description="Helical" evidence="1">
    <location>
        <begin position="72"/>
        <end position="93"/>
    </location>
</feature>
<sequence length="107" mass="12167">MLSSSFFVFPCLVIIGISLLLVLFTFHLSPHLLRIHLIGMRLKELGPSIPRINSLLWATITYLNLIGLLLRVYLLLVGLLEVVLPWSMLLFTISINSVRNVTPWVEL</sequence>
<name>A0A8D8SGK6_9HEMI</name>
<dbReference type="AlphaFoldDB" id="A0A8D8SGK6"/>
<feature type="transmembrane region" description="Helical" evidence="1">
    <location>
        <begin position="6"/>
        <end position="28"/>
    </location>
</feature>
<dbReference type="EMBL" id="HBUF01220810">
    <property type="protein sequence ID" value="CAG6669336.1"/>
    <property type="molecule type" value="Transcribed_RNA"/>
</dbReference>
<keyword evidence="1" id="KW-0812">Transmembrane</keyword>
<keyword evidence="1" id="KW-0472">Membrane</keyword>
<reference evidence="2" key="1">
    <citation type="submission" date="2021-05" db="EMBL/GenBank/DDBJ databases">
        <authorList>
            <person name="Alioto T."/>
            <person name="Alioto T."/>
            <person name="Gomez Garrido J."/>
        </authorList>
    </citation>
    <scope>NUCLEOTIDE SEQUENCE</scope>
</reference>
<accession>A0A8D8SGK6</accession>
<proteinExistence type="predicted"/>
<keyword evidence="1" id="KW-1133">Transmembrane helix</keyword>
<dbReference type="EMBL" id="HBUF01220812">
    <property type="protein sequence ID" value="CAG6669339.1"/>
    <property type="molecule type" value="Transcribed_RNA"/>
</dbReference>
<evidence type="ECO:0000313" key="2">
    <source>
        <dbReference type="EMBL" id="CAG6669336.1"/>
    </source>
</evidence>